<organism evidence="3 4">
    <name type="scientific">Verticiella sediminum</name>
    <dbReference type="NCBI Taxonomy" id="1247510"/>
    <lineage>
        <taxon>Bacteria</taxon>
        <taxon>Pseudomonadati</taxon>
        <taxon>Pseudomonadota</taxon>
        <taxon>Betaproteobacteria</taxon>
        <taxon>Burkholderiales</taxon>
        <taxon>Alcaligenaceae</taxon>
        <taxon>Verticiella</taxon>
    </lineage>
</organism>
<dbReference type="CDD" id="cd07012">
    <property type="entry name" value="PBP2_Bug_TTT"/>
    <property type="match status" value="1"/>
</dbReference>
<dbReference type="Gene3D" id="3.40.190.10">
    <property type="entry name" value="Periplasmic binding protein-like II"/>
    <property type="match status" value="1"/>
</dbReference>
<name>A0A556AD08_9BURK</name>
<dbReference type="SUPFAM" id="SSF53850">
    <property type="entry name" value="Periplasmic binding protein-like II"/>
    <property type="match status" value="1"/>
</dbReference>
<dbReference type="InterPro" id="IPR005064">
    <property type="entry name" value="BUG"/>
</dbReference>
<feature type="chain" id="PRO_5022237631" evidence="2">
    <location>
        <begin position="23"/>
        <end position="320"/>
    </location>
</feature>
<comment type="similarity">
    <text evidence="1">Belongs to the UPF0065 (bug) family.</text>
</comment>
<sequence>MRKAALGLTIAGLALATNVAAAAEFPSAPIRMVVPFAAGSGTDQQARAFGQALTERYGVTVVVENKPGAGGSLAAQDVARAAPDGYTVLMTTNTTHAANEHLYKNLPYDPVKDFTPVTALSKGAMLMVVNAGSPVKSVGEFIALAKEKPGGLTFGSGSSSSRVGGEMFQQLTGVKMLHVPYKSNPQAHIDLIGGQIDVVFSDVSSTIAHVQSGKLRALGYTGAKRTPILPDLPTVAEAGVPGYEVSYWTAMYLPPGAPQPVVDKLHEMFVTANEAAPMQRIRAASSSEVFTTTPQGLAEFQAEESRKWGEVIRAAGIEPE</sequence>
<evidence type="ECO:0000313" key="3">
    <source>
        <dbReference type="EMBL" id="TSH90758.1"/>
    </source>
</evidence>
<dbReference type="PIRSF" id="PIRSF017082">
    <property type="entry name" value="YflP"/>
    <property type="match status" value="1"/>
</dbReference>
<dbReference type="OrthoDB" id="8678477at2"/>
<evidence type="ECO:0000313" key="4">
    <source>
        <dbReference type="Proteomes" id="UP000318405"/>
    </source>
</evidence>
<dbReference type="Proteomes" id="UP000318405">
    <property type="component" value="Unassembled WGS sequence"/>
</dbReference>
<dbReference type="EMBL" id="VLTJ01000039">
    <property type="protein sequence ID" value="TSH90758.1"/>
    <property type="molecule type" value="Genomic_DNA"/>
</dbReference>
<reference evidence="3 4" key="1">
    <citation type="submission" date="2019-07" db="EMBL/GenBank/DDBJ databases">
        <title>Qingshengfaniella alkalisoli gen. nov., sp. nov., isolated from saline soil.</title>
        <authorList>
            <person name="Xu L."/>
            <person name="Huang X.-X."/>
            <person name="Sun J.-Q."/>
        </authorList>
    </citation>
    <scope>NUCLEOTIDE SEQUENCE [LARGE SCALE GENOMIC DNA]</scope>
    <source>
        <strain evidence="3 4">DSM 27279</strain>
    </source>
</reference>
<protein>
    <submittedName>
        <fullName evidence="3">Tripartite tricarboxylate transporter substrate binding protein</fullName>
    </submittedName>
</protein>
<gene>
    <name evidence="3" type="ORF">FOZ76_20140</name>
</gene>
<dbReference type="Pfam" id="PF03401">
    <property type="entry name" value="TctC"/>
    <property type="match status" value="1"/>
</dbReference>
<proteinExistence type="inferred from homology"/>
<evidence type="ECO:0000256" key="1">
    <source>
        <dbReference type="ARBA" id="ARBA00006987"/>
    </source>
</evidence>
<dbReference type="PANTHER" id="PTHR42928">
    <property type="entry name" value="TRICARBOXYLATE-BINDING PROTEIN"/>
    <property type="match status" value="1"/>
</dbReference>
<dbReference type="InterPro" id="IPR042100">
    <property type="entry name" value="Bug_dom1"/>
</dbReference>
<feature type="signal peptide" evidence="2">
    <location>
        <begin position="1"/>
        <end position="22"/>
    </location>
</feature>
<dbReference type="Gene3D" id="3.40.190.150">
    <property type="entry name" value="Bordetella uptake gene, domain 1"/>
    <property type="match status" value="1"/>
</dbReference>
<dbReference type="AlphaFoldDB" id="A0A556AD08"/>
<dbReference type="PANTHER" id="PTHR42928:SF5">
    <property type="entry name" value="BLR1237 PROTEIN"/>
    <property type="match status" value="1"/>
</dbReference>
<accession>A0A556AD08</accession>
<keyword evidence="4" id="KW-1185">Reference proteome</keyword>
<comment type="caution">
    <text evidence="3">The sequence shown here is derived from an EMBL/GenBank/DDBJ whole genome shotgun (WGS) entry which is preliminary data.</text>
</comment>
<evidence type="ECO:0000256" key="2">
    <source>
        <dbReference type="SAM" id="SignalP"/>
    </source>
</evidence>
<keyword evidence="2" id="KW-0732">Signal</keyword>